<accession>A0ABS3C9E5</accession>
<dbReference type="EMBL" id="JAFKCT010000010">
    <property type="protein sequence ID" value="MBN7813176.1"/>
    <property type="molecule type" value="Genomic_DNA"/>
</dbReference>
<protein>
    <recommendedName>
        <fullName evidence="3">Addiction module component</fullName>
    </recommendedName>
</protein>
<comment type="caution">
    <text evidence="1">The sequence shown here is derived from an EMBL/GenBank/DDBJ whole genome shotgun (WGS) entry which is preliminary data.</text>
</comment>
<organism evidence="1 2">
    <name type="scientific">Algoriphagus oliviformis</name>
    <dbReference type="NCBI Taxonomy" id="2811231"/>
    <lineage>
        <taxon>Bacteria</taxon>
        <taxon>Pseudomonadati</taxon>
        <taxon>Bacteroidota</taxon>
        <taxon>Cytophagia</taxon>
        <taxon>Cytophagales</taxon>
        <taxon>Cyclobacteriaceae</taxon>
        <taxon>Algoriphagus</taxon>
    </lineage>
</organism>
<evidence type="ECO:0008006" key="3">
    <source>
        <dbReference type="Google" id="ProtNLM"/>
    </source>
</evidence>
<keyword evidence="2" id="KW-1185">Reference proteome</keyword>
<sequence>MKAFIDNGELELLELLLQVAKDYTSEDLTGSGAPMDKSDLIKRIAEARARVDAGEHTSMDELEEEMKNW</sequence>
<gene>
    <name evidence="1" type="ORF">J0A68_19630</name>
</gene>
<reference evidence="1 2" key="1">
    <citation type="submission" date="2021-03" db="EMBL/GenBank/DDBJ databases">
        <title>novel species isolated from a fishpond in China.</title>
        <authorList>
            <person name="Lu H."/>
            <person name="Cai Z."/>
        </authorList>
    </citation>
    <scope>NUCLEOTIDE SEQUENCE [LARGE SCALE GENOMIC DNA]</scope>
    <source>
        <strain evidence="1 2">H41</strain>
    </source>
</reference>
<name>A0ABS3C9E5_9BACT</name>
<proteinExistence type="predicted"/>
<dbReference type="Proteomes" id="UP000664317">
    <property type="component" value="Unassembled WGS sequence"/>
</dbReference>
<evidence type="ECO:0000313" key="2">
    <source>
        <dbReference type="Proteomes" id="UP000664317"/>
    </source>
</evidence>
<evidence type="ECO:0000313" key="1">
    <source>
        <dbReference type="EMBL" id="MBN7813176.1"/>
    </source>
</evidence>
<dbReference type="RefSeq" id="WP_206579952.1">
    <property type="nucleotide sequence ID" value="NZ_JAFKCT010000010.1"/>
</dbReference>